<reference evidence="1 2" key="1">
    <citation type="journal article" date="2018" name="Nat. Genet.">
        <title>The Rosa genome provides new insights in the design of modern roses.</title>
        <authorList>
            <person name="Bendahmane M."/>
        </authorList>
    </citation>
    <scope>NUCLEOTIDE SEQUENCE [LARGE SCALE GENOMIC DNA]</scope>
    <source>
        <strain evidence="2">cv. Old Blush</strain>
    </source>
</reference>
<keyword evidence="2" id="KW-1185">Reference proteome</keyword>
<dbReference type="Proteomes" id="UP000238479">
    <property type="component" value="Chromosome 2"/>
</dbReference>
<dbReference type="Gramene" id="PRQ54203">
    <property type="protein sequence ID" value="PRQ54203"/>
    <property type="gene ID" value="RchiOBHm_Chr2g0174901"/>
</dbReference>
<name>A0A2P6S688_ROSCH</name>
<evidence type="ECO:0000313" key="1">
    <source>
        <dbReference type="EMBL" id="PRQ54203.1"/>
    </source>
</evidence>
<protein>
    <submittedName>
        <fullName evidence="1">Uncharacterized protein</fullName>
    </submittedName>
</protein>
<accession>A0A2P6S688</accession>
<dbReference type="EMBL" id="PDCK01000040">
    <property type="protein sequence ID" value="PRQ54203.1"/>
    <property type="molecule type" value="Genomic_DNA"/>
</dbReference>
<organism evidence="1 2">
    <name type="scientific">Rosa chinensis</name>
    <name type="common">China rose</name>
    <dbReference type="NCBI Taxonomy" id="74649"/>
    <lineage>
        <taxon>Eukaryota</taxon>
        <taxon>Viridiplantae</taxon>
        <taxon>Streptophyta</taxon>
        <taxon>Embryophyta</taxon>
        <taxon>Tracheophyta</taxon>
        <taxon>Spermatophyta</taxon>
        <taxon>Magnoliopsida</taxon>
        <taxon>eudicotyledons</taxon>
        <taxon>Gunneridae</taxon>
        <taxon>Pentapetalae</taxon>
        <taxon>rosids</taxon>
        <taxon>fabids</taxon>
        <taxon>Rosales</taxon>
        <taxon>Rosaceae</taxon>
        <taxon>Rosoideae</taxon>
        <taxon>Rosoideae incertae sedis</taxon>
        <taxon>Rosa</taxon>
    </lineage>
</organism>
<dbReference type="AlphaFoldDB" id="A0A2P6S688"/>
<proteinExistence type="predicted"/>
<gene>
    <name evidence="1" type="ORF">RchiOBHm_Chr2g0174901</name>
</gene>
<comment type="caution">
    <text evidence="1">The sequence shown here is derived from an EMBL/GenBank/DDBJ whole genome shotgun (WGS) entry which is preliminary data.</text>
</comment>
<evidence type="ECO:0000313" key="2">
    <source>
        <dbReference type="Proteomes" id="UP000238479"/>
    </source>
</evidence>
<sequence>MRILSSSVSQSPSLGSAMATAALLRSLRRHDLASTPLCAY</sequence>